<gene>
    <name evidence="1" type="ORF">PVK06_041953</name>
</gene>
<protein>
    <submittedName>
        <fullName evidence="1">Uncharacterized protein</fullName>
    </submittedName>
</protein>
<dbReference type="SUPFAM" id="SSF55455">
    <property type="entry name" value="SRF-like"/>
    <property type="match status" value="1"/>
</dbReference>
<dbReference type="EMBL" id="JARKNE010000011">
    <property type="protein sequence ID" value="KAK5787299.1"/>
    <property type="molecule type" value="Genomic_DNA"/>
</dbReference>
<organism evidence="1 2">
    <name type="scientific">Gossypium arboreum</name>
    <name type="common">Tree cotton</name>
    <name type="synonym">Gossypium nanking</name>
    <dbReference type="NCBI Taxonomy" id="29729"/>
    <lineage>
        <taxon>Eukaryota</taxon>
        <taxon>Viridiplantae</taxon>
        <taxon>Streptophyta</taxon>
        <taxon>Embryophyta</taxon>
        <taxon>Tracheophyta</taxon>
        <taxon>Spermatophyta</taxon>
        <taxon>Magnoliopsida</taxon>
        <taxon>eudicotyledons</taxon>
        <taxon>Gunneridae</taxon>
        <taxon>Pentapetalae</taxon>
        <taxon>rosids</taxon>
        <taxon>malvids</taxon>
        <taxon>Malvales</taxon>
        <taxon>Malvaceae</taxon>
        <taxon>Malvoideae</taxon>
        <taxon>Gossypium</taxon>
    </lineage>
</organism>
<name>A0ABR0N9P3_GOSAR</name>
<dbReference type="Proteomes" id="UP001358586">
    <property type="component" value="Chromosome 11"/>
</dbReference>
<evidence type="ECO:0000313" key="2">
    <source>
        <dbReference type="Proteomes" id="UP001358586"/>
    </source>
</evidence>
<accession>A0ABR0N9P3</accession>
<proteinExistence type="predicted"/>
<dbReference type="InterPro" id="IPR036879">
    <property type="entry name" value="TF_MADSbox_sf"/>
</dbReference>
<comment type="caution">
    <text evidence="1">The sequence shown here is derived from an EMBL/GenBank/DDBJ whole genome shotgun (WGS) entry which is preliminary data.</text>
</comment>
<evidence type="ECO:0000313" key="1">
    <source>
        <dbReference type="EMBL" id="KAK5787299.1"/>
    </source>
</evidence>
<reference evidence="1 2" key="1">
    <citation type="submission" date="2023-03" db="EMBL/GenBank/DDBJ databases">
        <title>WGS of Gossypium arboreum.</title>
        <authorList>
            <person name="Yu D."/>
        </authorList>
    </citation>
    <scope>NUCLEOTIDE SEQUENCE [LARGE SCALE GENOMIC DNA]</scope>
    <source>
        <tissue evidence="1">Leaf</tissue>
    </source>
</reference>
<keyword evidence="2" id="KW-1185">Reference proteome</keyword>
<sequence>MRRKKLTLAGISNDNVRTASLKKRRPDESELMIWSSHDEVQQILDEYRKKPKLDHLKKMVNKETYLKKRITKAKER</sequence>